<feature type="non-terminal residue" evidence="1">
    <location>
        <position position="1"/>
    </location>
</feature>
<sequence>LDDKELYNSEEESKSKHFSDIKQLSNKKNYKELKGLKDNENLDEYIENFNSFID</sequence>
<proteinExistence type="predicted"/>
<reference evidence="1" key="1">
    <citation type="submission" date="2021-06" db="EMBL/GenBank/DDBJ databases">
        <authorList>
            <person name="Kallberg Y."/>
            <person name="Tangrot J."/>
            <person name="Rosling A."/>
        </authorList>
    </citation>
    <scope>NUCLEOTIDE SEQUENCE</scope>
    <source>
        <strain evidence="1">IL203A</strain>
    </source>
</reference>
<protein>
    <submittedName>
        <fullName evidence="1">1658_t:CDS:1</fullName>
    </submittedName>
</protein>
<accession>A0ACA9P2W4</accession>
<name>A0ACA9P2W4_9GLOM</name>
<keyword evidence="2" id="KW-1185">Reference proteome</keyword>
<dbReference type="Proteomes" id="UP000789702">
    <property type="component" value="Unassembled WGS sequence"/>
</dbReference>
<feature type="non-terminal residue" evidence="1">
    <location>
        <position position="54"/>
    </location>
</feature>
<evidence type="ECO:0000313" key="1">
    <source>
        <dbReference type="EMBL" id="CAG8686994.1"/>
    </source>
</evidence>
<comment type="caution">
    <text evidence="1">The sequence shown here is derived from an EMBL/GenBank/DDBJ whole genome shotgun (WGS) entry which is preliminary data.</text>
</comment>
<gene>
    <name evidence="1" type="ORF">DHETER_LOCUS11033</name>
</gene>
<dbReference type="EMBL" id="CAJVPU010023035">
    <property type="protein sequence ID" value="CAG8686994.1"/>
    <property type="molecule type" value="Genomic_DNA"/>
</dbReference>
<evidence type="ECO:0000313" key="2">
    <source>
        <dbReference type="Proteomes" id="UP000789702"/>
    </source>
</evidence>
<organism evidence="1 2">
    <name type="scientific">Dentiscutata heterogama</name>
    <dbReference type="NCBI Taxonomy" id="1316150"/>
    <lineage>
        <taxon>Eukaryota</taxon>
        <taxon>Fungi</taxon>
        <taxon>Fungi incertae sedis</taxon>
        <taxon>Mucoromycota</taxon>
        <taxon>Glomeromycotina</taxon>
        <taxon>Glomeromycetes</taxon>
        <taxon>Diversisporales</taxon>
        <taxon>Gigasporaceae</taxon>
        <taxon>Dentiscutata</taxon>
    </lineage>
</organism>